<accession>A0A3Q9BKB6</accession>
<dbReference type="PANTHER" id="PTHR34040:SF2">
    <property type="entry name" value="FLAGELLAR BIOSYNTHETIC PROTEIN FLIQ"/>
    <property type="match status" value="1"/>
</dbReference>
<feature type="transmembrane region" description="Helical" evidence="9">
    <location>
        <begin position="51"/>
        <end position="70"/>
    </location>
</feature>
<dbReference type="KEGG" id="jeh:EJN90_06310"/>
<dbReference type="GO" id="GO:0005886">
    <property type="term" value="C:plasma membrane"/>
    <property type="evidence" value="ECO:0007669"/>
    <property type="project" value="UniProtKB-SubCell"/>
</dbReference>
<dbReference type="GO" id="GO:0009306">
    <property type="term" value="P:protein secretion"/>
    <property type="evidence" value="ECO:0007669"/>
    <property type="project" value="InterPro"/>
</dbReference>
<evidence type="ECO:0000256" key="3">
    <source>
        <dbReference type="ARBA" id="ARBA00021718"/>
    </source>
</evidence>
<keyword evidence="7 9" id="KW-0472">Membrane</keyword>
<evidence type="ECO:0000313" key="10">
    <source>
        <dbReference type="EMBL" id="AZP04284.1"/>
    </source>
</evidence>
<reference evidence="11" key="1">
    <citation type="submission" date="2018-12" db="EMBL/GenBank/DDBJ databases">
        <title>Complete genome sequencing of Jeotgalibaca sp. H21T32.</title>
        <authorList>
            <person name="Bae J.-W."/>
            <person name="Lee S.-Y."/>
        </authorList>
    </citation>
    <scope>NUCLEOTIDE SEQUENCE [LARGE SCALE GENOMIC DNA]</scope>
    <source>
        <strain evidence="11">H21T32</strain>
    </source>
</reference>
<gene>
    <name evidence="9 10" type="primary">fliQ</name>
    <name evidence="10" type="ORF">EJN90_06310</name>
</gene>
<keyword evidence="5 9" id="KW-0812">Transmembrane</keyword>
<evidence type="ECO:0000256" key="2">
    <source>
        <dbReference type="ARBA" id="ARBA00006156"/>
    </source>
</evidence>
<evidence type="ECO:0000256" key="5">
    <source>
        <dbReference type="ARBA" id="ARBA00022692"/>
    </source>
</evidence>
<evidence type="ECO:0000256" key="6">
    <source>
        <dbReference type="ARBA" id="ARBA00022989"/>
    </source>
</evidence>
<dbReference type="GO" id="GO:0044780">
    <property type="term" value="P:bacterial-type flagellum assembly"/>
    <property type="evidence" value="ECO:0007669"/>
    <property type="project" value="InterPro"/>
</dbReference>
<evidence type="ECO:0000256" key="9">
    <source>
        <dbReference type="RuleBase" id="RU364090"/>
    </source>
</evidence>
<comment type="subcellular location">
    <subcellularLocation>
        <location evidence="1 9">Cell membrane</location>
        <topology evidence="1">Multi-pass membrane protein</topology>
    </subcellularLocation>
    <subcellularLocation>
        <location evidence="9">Bacterial flagellum basal body</location>
    </subcellularLocation>
</comment>
<keyword evidence="8 9" id="KW-0975">Bacterial flagellum</keyword>
<dbReference type="PANTHER" id="PTHR34040">
    <property type="entry name" value="FLAGELLAR BIOSYNTHETIC PROTEIN FLIQ"/>
    <property type="match status" value="1"/>
</dbReference>
<dbReference type="Proteomes" id="UP000273326">
    <property type="component" value="Chromosome"/>
</dbReference>
<keyword evidence="10" id="KW-0966">Cell projection</keyword>
<dbReference type="PIRSF" id="PIRSF004669">
    <property type="entry name" value="FliQ"/>
    <property type="match status" value="1"/>
</dbReference>
<keyword evidence="11" id="KW-1185">Reference proteome</keyword>
<comment type="function">
    <text evidence="9">Role in flagellar biosynthesis.</text>
</comment>
<evidence type="ECO:0000256" key="7">
    <source>
        <dbReference type="ARBA" id="ARBA00023136"/>
    </source>
</evidence>
<organism evidence="10 11">
    <name type="scientific">Jeotgalibaca ciconiae</name>
    <dbReference type="NCBI Taxonomy" id="2496265"/>
    <lineage>
        <taxon>Bacteria</taxon>
        <taxon>Bacillati</taxon>
        <taxon>Bacillota</taxon>
        <taxon>Bacilli</taxon>
        <taxon>Lactobacillales</taxon>
        <taxon>Carnobacteriaceae</taxon>
        <taxon>Jeotgalibaca</taxon>
    </lineage>
</organism>
<comment type="similarity">
    <text evidence="2 9">Belongs to the FliQ/MopD/SpaQ family.</text>
</comment>
<evidence type="ECO:0000313" key="11">
    <source>
        <dbReference type="Proteomes" id="UP000273326"/>
    </source>
</evidence>
<dbReference type="Pfam" id="PF01313">
    <property type="entry name" value="Bac_export_3"/>
    <property type="match status" value="1"/>
</dbReference>
<sequence>MTLESSLDIVREAFLVIITVAGPVLLVALVVGLFISIIQAATQIQEQTLSFVPKVLAVIGSLIVLGNFMLNSIVSFTERIFEIISGL</sequence>
<dbReference type="EMBL" id="CP034465">
    <property type="protein sequence ID" value="AZP04284.1"/>
    <property type="molecule type" value="Genomic_DNA"/>
</dbReference>
<evidence type="ECO:0000256" key="8">
    <source>
        <dbReference type="ARBA" id="ARBA00023143"/>
    </source>
</evidence>
<keyword evidence="10" id="KW-0282">Flagellum</keyword>
<name>A0A3Q9BKB6_9LACT</name>
<dbReference type="InterPro" id="IPR006305">
    <property type="entry name" value="FliQ"/>
</dbReference>
<keyword evidence="4 9" id="KW-1003">Cell membrane</keyword>
<dbReference type="RefSeq" id="WP_126109547.1">
    <property type="nucleotide sequence ID" value="NZ_CP034465.1"/>
</dbReference>
<keyword evidence="6 9" id="KW-1133">Transmembrane helix</keyword>
<dbReference type="OrthoDB" id="9806440at2"/>
<proteinExistence type="inferred from homology"/>
<keyword evidence="10" id="KW-0969">Cilium</keyword>
<protein>
    <recommendedName>
        <fullName evidence="3 9">Flagellar biosynthetic protein FliQ</fullName>
    </recommendedName>
</protein>
<evidence type="ECO:0000256" key="1">
    <source>
        <dbReference type="ARBA" id="ARBA00004651"/>
    </source>
</evidence>
<dbReference type="InterPro" id="IPR002191">
    <property type="entry name" value="Bac_export_3"/>
</dbReference>
<dbReference type="NCBIfam" id="TIGR01402">
    <property type="entry name" value="fliQ"/>
    <property type="match status" value="1"/>
</dbReference>
<dbReference type="GO" id="GO:0009425">
    <property type="term" value="C:bacterial-type flagellum basal body"/>
    <property type="evidence" value="ECO:0007669"/>
    <property type="project" value="UniProtKB-SubCell"/>
</dbReference>
<feature type="transmembrane region" description="Helical" evidence="9">
    <location>
        <begin position="12"/>
        <end position="39"/>
    </location>
</feature>
<dbReference type="PRINTS" id="PR00952">
    <property type="entry name" value="TYPE3IMQPROT"/>
</dbReference>
<evidence type="ECO:0000256" key="4">
    <source>
        <dbReference type="ARBA" id="ARBA00022475"/>
    </source>
</evidence>
<dbReference type="AlphaFoldDB" id="A0A3Q9BKB6"/>